<dbReference type="InterPro" id="IPR007439">
    <property type="entry name" value="Chemotax_Pase_CheZ"/>
</dbReference>
<dbReference type="GO" id="GO:0009288">
    <property type="term" value="C:bacterial-type flagellum"/>
    <property type="evidence" value="ECO:0007669"/>
    <property type="project" value="InterPro"/>
</dbReference>
<dbReference type="GO" id="GO:0003824">
    <property type="term" value="F:catalytic activity"/>
    <property type="evidence" value="ECO:0007669"/>
    <property type="project" value="InterPro"/>
</dbReference>
<keyword evidence="3" id="KW-1185">Reference proteome</keyword>
<reference evidence="2 3" key="1">
    <citation type="submission" date="2020-05" db="EMBL/GenBank/DDBJ databases">
        <title>Draft genome sequence of Desulfovibrio sp. strain HN2T.</title>
        <authorList>
            <person name="Ueno A."/>
            <person name="Tamazawa S."/>
            <person name="Tamamura S."/>
            <person name="Murakami T."/>
            <person name="Kiyama T."/>
            <person name="Inomata H."/>
            <person name="Amano Y."/>
            <person name="Miyakawa K."/>
            <person name="Tamaki H."/>
            <person name="Naganuma T."/>
            <person name="Kaneko K."/>
        </authorList>
    </citation>
    <scope>NUCLEOTIDE SEQUENCE [LARGE SCALE GENOMIC DNA]</scope>
    <source>
        <strain evidence="2 3">HN2</strain>
    </source>
</reference>
<accession>A0A7J0BKL1</accession>
<dbReference type="Pfam" id="PF04344">
    <property type="entry name" value="CheZ"/>
    <property type="match status" value="1"/>
</dbReference>
<organism evidence="2 3">
    <name type="scientific">Desulfovibrio subterraneus</name>
    <dbReference type="NCBI Taxonomy" id="2718620"/>
    <lineage>
        <taxon>Bacteria</taxon>
        <taxon>Pseudomonadati</taxon>
        <taxon>Thermodesulfobacteriota</taxon>
        <taxon>Desulfovibrionia</taxon>
        <taxon>Desulfovibrionales</taxon>
        <taxon>Desulfovibrionaceae</taxon>
        <taxon>Desulfovibrio</taxon>
    </lineage>
</organism>
<evidence type="ECO:0000256" key="1">
    <source>
        <dbReference type="SAM" id="MobiDB-lite"/>
    </source>
</evidence>
<dbReference type="EMBL" id="BLVO01000013">
    <property type="protein sequence ID" value="GFM34179.1"/>
    <property type="molecule type" value="Genomic_DNA"/>
</dbReference>
<feature type="compositionally biased region" description="Basic and acidic residues" evidence="1">
    <location>
        <begin position="212"/>
        <end position="227"/>
    </location>
</feature>
<dbReference type="GO" id="GO:0050920">
    <property type="term" value="P:regulation of chemotaxis"/>
    <property type="evidence" value="ECO:0007669"/>
    <property type="project" value="InterPro"/>
</dbReference>
<sequence length="245" mass="27575">MKTQDQIIDSVMERVSTQVADSIKDVISKTVEEALTSNLTRALLESEFYRRLSEDMREGLQSIYKEISTATKKDSNGAEVTTQAATNELFSEASKQLDEVRVTLEEATGKIMDILELQMVLRQKASSHLEDLSKRHSDDKDVQALMSLEDRLNNNLTDIMTHLSFQDLTGQRIKRIIKALQRIESTVLDLYLSTGLIIKAREENPEEDFEALEAKSKQKVSELKGPTRDASQNDVDDLLAQLGLG</sequence>
<proteinExistence type="predicted"/>
<name>A0A7J0BKL1_9BACT</name>
<dbReference type="SUPFAM" id="SSF75708">
    <property type="entry name" value="Chemotaxis phosphatase CheZ"/>
    <property type="match status" value="1"/>
</dbReference>
<comment type="caution">
    <text evidence="2">The sequence shown here is derived from an EMBL/GenBank/DDBJ whole genome shotgun (WGS) entry which is preliminary data.</text>
</comment>
<gene>
    <name evidence="2" type="ORF">DSM101010T_25440</name>
</gene>
<feature type="region of interest" description="Disordered" evidence="1">
    <location>
        <begin position="206"/>
        <end position="236"/>
    </location>
</feature>
<dbReference type="Proteomes" id="UP000503840">
    <property type="component" value="Unassembled WGS sequence"/>
</dbReference>
<evidence type="ECO:0000313" key="2">
    <source>
        <dbReference type="EMBL" id="GFM34179.1"/>
    </source>
</evidence>
<protein>
    <submittedName>
        <fullName evidence="2">Chemotaxis protein CheZ</fullName>
    </submittedName>
</protein>
<dbReference type="AlphaFoldDB" id="A0A7J0BKL1"/>
<dbReference type="Gene3D" id="1.10.287.500">
    <property type="entry name" value="Helix hairpin bin"/>
    <property type="match status" value="1"/>
</dbReference>
<evidence type="ECO:0000313" key="3">
    <source>
        <dbReference type="Proteomes" id="UP000503840"/>
    </source>
</evidence>
<dbReference type="RefSeq" id="WP_174405796.1">
    <property type="nucleotide sequence ID" value="NZ_BLVO01000013.1"/>
</dbReference>